<protein>
    <submittedName>
        <fullName evidence="1">Uncharacterized protein</fullName>
    </submittedName>
</protein>
<comment type="caution">
    <text evidence="1">The sequence shown here is derived from an EMBL/GenBank/DDBJ whole genome shotgun (WGS) entry which is preliminary data.</text>
</comment>
<keyword evidence="2" id="KW-1185">Reference proteome</keyword>
<dbReference type="EMBL" id="JAOYFB010000002">
    <property type="protein sequence ID" value="KAK4007608.1"/>
    <property type="molecule type" value="Genomic_DNA"/>
</dbReference>
<accession>A0ABQ9Z3Z9</accession>
<dbReference type="Proteomes" id="UP001234178">
    <property type="component" value="Unassembled WGS sequence"/>
</dbReference>
<sequence length="87" mass="10327">MNLMNTKYSCYMGKMIILKYLITPDMCCIRCPYPRLCRQKASINISNGPSREHLMVMKALQQVLEMSRKIDLRIRDPEEKIYRKITP</sequence>
<organism evidence="1 2">
    <name type="scientific">Daphnia magna</name>
    <dbReference type="NCBI Taxonomy" id="35525"/>
    <lineage>
        <taxon>Eukaryota</taxon>
        <taxon>Metazoa</taxon>
        <taxon>Ecdysozoa</taxon>
        <taxon>Arthropoda</taxon>
        <taxon>Crustacea</taxon>
        <taxon>Branchiopoda</taxon>
        <taxon>Diplostraca</taxon>
        <taxon>Cladocera</taxon>
        <taxon>Anomopoda</taxon>
        <taxon>Daphniidae</taxon>
        <taxon>Daphnia</taxon>
    </lineage>
</organism>
<gene>
    <name evidence="1" type="ORF">OUZ56_012763</name>
</gene>
<proteinExistence type="predicted"/>
<name>A0ABQ9Z3Z9_9CRUS</name>
<evidence type="ECO:0000313" key="1">
    <source>
        <dbReference type="EMBL" id="KAK4007608.1"/>
    </source>
</evidence>
<reference evidence="1 2" key="1">
    <citation type="journal article" date="2023" name="Nucleic Acids Res.">
        <title>The hologenome of Daphnia magna reveals possible DNA methylation and microbiome-mediated evolution of the host genome.</title>
        <authorList>
            <person name="Chaturvedi A."/>
            <person name="Li X."/>
            <person name="Dhandapani V."/>
            <person name="Marshall H."/>
            <person name="Kissane S."/>
            <person name="Cuenca-Cambronero M."/>
            <person name="Asole G."/>
            <person name="Calvet F."/>
            <person name="Ruiz-Romero M."/>
            <person name="Marangio P."/>
            <person name="Guigo R."/>
            <person name="Rago D."/>
            <person name="Mirbahai L."/>
            <person name="Eastwood N."/>
            <person name="Colbourne J.K."/>
            <person name="Zhou J."/>
            <person name="Mallon E."/>
            <person name="Orsini L."/>
        </authorList>
    </citation>
    <scope>NUCLEOTIDE SEQUENCE [LARGE SCALE GENOMIC DNA]</scope>
    <source>
        <strain evidence="1">LRV0_1</strain>
    </source>
</reference>
<evidence type="ECO:0000313" key="2">
    <source>
        <dbReference type="Proteomes" id="UP001234178"/>
    </source>
</evidence>